<evidence type="ECO:0000256" key="6">
    <source>
        <dbReference type="ARBA" id="ARBA00022801"/>
    </source>
</evidence>
<dbReference type="EMBL" id="AMZY02000007">
    <property type="protein sequence ID" value="EMS34107.1"/>
    <property type="molecule type" value="Genomic_DNA"/>
</dbReference>
<evidence type="ECO:0000256" key="1">
    <source>
        <dbReference type="ARBA" id="ARBA00005098"/>
    </source>
</evidence>
<dbReference type="FunCoup" id="M7Y017">
    <property type="interactions" value="194"/>
</dbReference>
<evidence type="ECO:0000256" key="9">
    <source>
        <dbReference type="PROSITE-ProRule" id="PRU00742"/>
    </source>
</evidence>
<dbReference type="GO" id="GO:0004053">
    <property type="term" value="F:arginase activity"/>
    <property type="evidence" value="ECO:0007669"/>
    <property type="project" value="UniProtKB-UniRule"/>
</dbReference>
<dbReference type="InParanoid" id="M7Y017"/>
<dbReference type="InterPro" id="IPR006035">
    <property type="entry name" value="Ureohydrolase"/>
</dbReference>
<comment type="similarity">
    <text evidence="9 10">Belongs to the arginase family.</text>
</comment>
<keyword evidence="6 10" id="KW-0378">Hydrolase</keyword>
<accession>M7Y017</accession>
<dbReference type="OrthoDB" id="9788689at2"/>
<dbReference type="InterPro" id="IPR014033">
    <property type="entry name" value="Arginase"/>
</dbReference>
<dbReference type="GO" id="GO:0030145">
    <property type="term" value="F:manganese ion binding"/>
    <property type="evidence" value="ECO:0007669"/>
    <property type="project" value="TreeGrafter"/>
</dbReference>
<comment type="pathway">
    <text evidence="1">Nitrogen metabolism; urea cycle; L-ornithine and urea from L-arginine: step 1/1.</text>
</comment>
<dbReference type="eggNOG" id="COG0010">
    <property type="taxonomic scope" value="Bacteria"/>
</dbReference>
<dbReference type="InterPro" id="IPR023696">
    <property type="entry name" value="Ureohydrolase_dom_sf"/>
</dbReference>
<evidence type="ECO:0000256" key="4">
    <source>
        <dbReference type="ARBA" id="ARBA00022503"/>
    </source>
</evidence>
<dbReference type="Pfam" id="PF00491">
    <property type="entry name" value="Arginase"/>
    <property type="match status" value="1"/>
</dbReference>
<keyword evidence="4 10" id="KW-0056">Arginine metabolism</keyword>
<evidence type="ECO:0000256" key="2">
    <source>
        <dbReference type="ARBA" id="ARBA00012168"/>
    </source>
</evidence>
<dbReference type="SUPFAM" id="SSF52768">
    <property type="entry name" value="Arginase/deacetylase"/>
    <property type="match status" value="1"/>
</dbReference>
<dbReference type="Proteomes" id="UP000010953">
    <property type="component" value="Unassembled WGS sequence"/>
</dbReference>
<keyword evidence="7 10" id="KW-0464">Manganese</keyword>
<protein>
    <recommendedName>
        <fullName evidence="3 8">Arginase</fullName>
        <ecNumber evidence="2 8">3.5.3.1</ecNumber>
    </recommendedName>
</protein>
<sequence>MRNIKLVEVRSEIAAGTRGASLGIDALKIASLDKTSDFFTRFDPINVPDANNFLWKGNKHPHAKYIDGVYQVLKNVYSTIESLRLEKIFPIVLAGDHSTAAGTIMGIKAADPDKRLGVIWIDAHADLHTPYTTPSGNMHGMPLAMCIQTDNKDCQVNNPIPETINYWEKIKKIGGVSPKILAEDIVFISVRDTETPEDHLIRKHGIKNFTTDEVRSLGISKVAEKALEILGKCDQLYISFDVDSLDSSISVGTGTPVPNGLTVKEALELNAELIKDKRVCCWEIVEVNPTLDTENTMAENAFDILEATTTSLVEHF</sequence>
<keyword evidence="5 10" id="KW-0479">Metal-binding</keyword>
<evidence type="ECO:0000256" key="3">
    <source>
        <dbReference type="ARBA" id="ARBA00018123"/>
    </source>
</evidence>
<comment type="cofactor">
    <cofactor evidence="10">
        <name>Mn(2+)</name>
        <dbReference type="ChEBI" id="CHEBI:29035"/>
    </cofactor>
    <text evidence="10">Binds 2 manganese ions per subunit.</text>
</comment>
<evidence type="ECO:0000256" key="7">
    <source>
        <dbReference type="ARBA" id="ARBA00023211"/>
    </source>
</evidence>
<comment type="caution">
    <text evidence="11">The sequence shown here is derived from an EMBL/GenBank/DDBJ whole genome shotgun (WGS) entry which is preliminary data.</text>
</comment>
<proteinExistence type="inferred from homology"/>
<dbReference type="GO" id="GO:0006525">
    <property type="term" value="P:arginine metabolic process"/>
    <property type="evidence" value="ECO:0007669"/>
    <property type="project" value="UniProtKB-KW"/>
</dbReference>
<evidence type="ECO:0000256" key="5">
    <source>
        <dbReference type="ARBA" id="ARBA00022723"/>
    </source>
</evidence>
<reference evidence="11" key="1">
    <citation type="submission" date="2013-01" db="EMBL/GenBank/DDBJ databases">
        <title>Genome assembly of Mariniradius saccharolyticus AK6.</title>
        <authorList>
            <person name="Vaidya B."/>
            <person name="Khatri I."/>
            <person name="Tanuku N.R.S."/>
            <person name="Subramanian S."/>
            <person name="Pinnaka A."/>
        </authorList>
    </citation>
    <scope>NUCLEOTIDE SEQUENCE [LARGE SCALE GENOMIC DNA]</scope>
    <source>
        <strain evidence="11">AK6</strain>
    </source>
</reference>
<dbReference type="PRINTS" id="PR00116">
    <property type="entry name" value="ARGINASE"/>
</dbReference>
<dbReference type="STRING" id="1239962.C943_03924"/>
<gene>
    <name evidence="11" type="ORF">C943_03924</name>
</gene>
<evidence type="ECO:0000313" key="12">
    <source>
        <dbReference type="Proteomes" id="UP000010953"/>
    </source>
</evidence>
<dbReference type="AlphaFoldDB" id="M7Y017"/>
<dbReference type="EC" id="3.5.3.1" evidence="2 8"/>
<dbReference type="Gene3D" id="3.40.800.10">
    <property type="entry name" value="Ureohydrolase domain"/>
    <property type="match status" value="1"/>
</dbReference>
<evidence type="ECO:0000256" key="8">
    <source>
        <dbReference type="NCBIfam" id="TIGR01229"/>
    </source>
</evidence>
<dbReference type="PANTHER" id="PTHR43782">
    <property type="entry name" value="ARGINASE"/>
    <property type="match status" value="1"/>
</dbReference>
<evidence type="ECO:0000313" key="11">
    <source>
        <dbReference type="EMBL" id="EMS34107.1"/>
    </source>
</evidence>
<dbReference type="NCBIfam" id="TIGR01229">
    <property type="entry name" value="rocF_arginase"/>
    <property type="match status" value="1"/>
</dbReference>
<name>M7Y017_9BACT</name>
<dbReference type="PANTHER" id="PTHR43782:SF3">
    <property type="entry name" value="ARGINASE"/>
    <property type="match status" value="1"/>
</dbReference>
<dbReference type="RefSeq" id="WP_008625379.1">
    <property type="nucleotide sequence ID" value="NZ_AMZY02000007.1"/>
</dbReference>
<comment type="catalytic activity">
    <reaction evidence="10">
        <text>L-arginine + H2O = urea + L-ornithine</text>
        <dbReference type="Rhea" id="RHEA:20569"/>
        <dbReference type="ChEBI" id="CHEBI:15377"/>
        <dbReference type="ChEBI" id="CHEBI:16199"/>
        <dbReference type="ChEBI" id="CHEBI:32682"/>
        <dbReference type="ChEBI" id="CHEBI:46911"/>
        <dbReference type="EC" id="3.5.3.1"/>
    </reaction>
</comment>
<evidence type="ECO:0000256" key="10">
    <source>
        <dbReference type="RuleBase" id="RU361159"/>
    </source>
</evidence>
<dbReference type="PROSITE" id="PS51409">
    <property type="entry name" value="ARGINASE_2"/>
    <property type="match status" value="1"/>
</dbReference>
<dbReference type="CDD" id="cd09989">
    <property type="entry name" value="Arginase"/>
    <property type="match status" value="1"/>
</dbReference>
<organism evidence="11 12">
    <name type="scientific">Mariniradius saccharolyticus AK6</name>
    <dbReference type="NCBI Taxonomy" id="1239962"/>
    <lineage>
        <taxon>Bacteria</taxon>
        <taxon>Pseudomonadati</taxon>
        <taxon>Bacteroidota</taxon>
        <taxon>Cytophagia</taxon>
        <taxon>Cytophagales</taxon>
        <taxon>Cyclobacteriaceae</taxon>
        <taxon>Mariniradius</taxon>
    </lineage>
</organism>
<keyword evidence="12" id="KW-1185">Reference proteome</keyword>
<dbReference type="GO" id="GO:0005829">
    <property type="term" value="C:cytosol"/>
    <property type="evidence" value="ECO:0007669"/>
    <property type="project" value="TreeGrafter"/>
</dbReference>